<dbReference type="InterPro" id="IPR030190">
    <property type="entry name" value="MacA_alpha-hairpin_sf"/>
</dbReference>
<dbReference type="PANTHER" id="PTHR30386">
    <property type="entry name" value="MEMBRANE FUSION SUBUNIT OF EMRAB-TOLC MULTIDRUG EFFLUX PUMP"/>
    <property type="match status" value="1"/>
</dbReference>
<keyword evidence="16" id="KW-1185">Reference proteome</keyword>
<evidence type="ECO:0000256" key="6">
    <source>
        <dbReference type="ARBA" id="ARBA00022692"/>
    </source>
</evidence>
<dbReference type="AlphaFoldDB" id="A0A327WLQ4"/>
<gene>
    <name evidence="13" type="ORF">B0I24_12211</name>
    <name evidence="14" type="ORF">CWE07_12500</name>
</gene>
<dbReference type="InterPro" id="IPR006144">
    <property type="entry name" value="Secretion_HlyD_CS"/>
</dbReference>
<dbReference type="Pfam" id="PF25994">
    <property type="entry name" value="HH_AprE"/>
    <property type="match status" value="1"/>
</dbReference>
<dbReference type="InterPro" id="IPR010129">
    <property type="entry name" value="T1SS_HlyD"/>
</dbReference>
<keyword evidence="7 9" id="KW-1133">Transmembrane helix</keyword>
<dbReference type="Pfam" id="PF26002">
    <property type="entry name" value="Beta-barrel_AprE"/>
    <property type="match status" value="1"/>
</dbReference>
<dbReference type="GO" id="GO:1990961">
    <property type="term" value="P:xenobiotic detoxification by transmembrane export across the plasma membrane"/>
    <property type="evidence" value="ECO:0007669"/>
    <property type="project" value="InterPro"/>
</dbReference>
<dbReference type="Gene3D" id="2.40.30.170">
    <property type="match status" value="1"/>
</dbReference>
<dbReference type="PRINTS" id="PR01490">
    <property type="entry name" value="RTXTOXIND"/>
</dbReference>
<keyword evidence="3 9" id="KW-0813">Transport</keyword>
<comment type="subcellular location">
    <subcellularLocation>
        <location evidence="1 9">Cell inner membrane</location>
        <topology evidence="1 9">Single-pass membrane protein</topology>
    </subcellularLocation>
</comment>
<evidence type="ECO:0000256" key="7">
    <source>
        <dbReference type="ARBA" id="ARBA00022989"/>
    </source>
</evidence>
<keyword evidence="10" id="KW-0175">Coiled coil</keyword>
<evidence type="ECO:0000256" key="5">
    <source>
        <dbReference type="ARBA" id="ARBA00022519"/>
    </source>
</evidence>
<protein>
    <recommendedName>
        <fullName evidence="9">Membrane fusion protein (MFP) family protein</fullName>
    </recommendedName>
</protein>
<evidence type="ECO:0000256" key="8">
    <source>
        <dbReference type="ARBA" id="ARBA00023136"/>
    </source>
</evidence>
<keyword evidence="5 9" id="KW-0997">Cell inner membrane</keyword>
<dbReference type="Proteomes" id="UP000287865">
    <property type="component" value="Unassembled WGS sequence"/>
</dbReference>
<reference evidence="14 16" key="1">
    <citation type="journal article" date="2018" name="Front. Microbiol.">
        <title>Genome-Based Analysis Reveals the Taxonomy and Diversity of the Family Idiomarinaceae.</title>
        <authorList>
            <person name="Liu Y."/>
            <person name="Lai Q."/>
            <person name="Shao Z."/>
        </authorList>
    </citation>
    <scope>NUCLEOTIDE SEQUENCE [LARGE SCALE GENOMIC DNA]</scope>
    <source>
        <strain evidence="14 16">CF12-14</strain>
    </source>
</reference>
<organism evidence="13 15">
    <name type="scientific">Aliidiomarina maris</name>
    <dbReference type="NCBI Taxonomy" id="531312"/>
    <lineage>
        <taxon>Bacteria</taxon>
        <taxon>Pseudomonadati</taxon>
        <taxon>Pseudomonadota</taxon>
        <taxon>Gammaproteobacteria</taxon>
        <taxon>Alteromonadales</taxon>
        <taxon>Idiomarinaceae</taxon>
        <taxon>Aliidiomarina</taxon>
    </lineage>
</organism>
<feature type="domain" description="AprE-like beta-barrel" evidence="12">
    <location>
        <begin position="373"/>
        <end position="459"/>
    </location>
</feature>
<feature type="coiled-coil region" evidence="10">
    <location>
        <begin position="202"/>
        <end position="243"/>
    </location>
</feature>
<dbReference type="GO" id="GO:0005886">
    <property type="term" value="C:plasma membrane"/>
    <property type="evidence" value="ECO:0007669"/>
    <property type="project" value="UniProtKB-SubCell"/>
</dbReference>
<dbReference type="InterPro" id="IPR050739">
    <property type="entry name" value="MFP"/>
</dbReference>
<comment type="similarity">
    <text evidence="2 9">Belongs to the membrane fusion protein (MFP) (TC 8.A.1) family.</text>
</comment>
<dbReference type="InterPro" id="IPR058982">
    <property type="entry name" value="Beta-barrel_AprE"/>
</dbReference>
<dbReference type="SUPFAM" id="SSF111369">
    <property type="entry name" value="HlyD-like secretion proteins"/>
    <property type="match status" value="1"/>
</dbReference>
<dbReference type="NCBIfam" id="TIGR01843">
    <property type="entry name" value="type_I_hlyD"/>
    <property type="match status" value="1"/>
</dbReference>
<evidence type="ECO:0000256" key="4">
    <source>
        <dbReference type="ARBA" id="ARBA00022475"/>
    </source>
</evidence>
<dbReference type="Gene3D" id="6.10.140.1990">
    <property type="match status" value="1"/>
</dbReference>
<evidence type="ECO:0000256" key="2">
    <source>
        <dbReference type="ARBA" id="ARBA00009477"/>
    </source>
</evidence>
<dbReference type="PROSITE" id="PS00543">
    <property type="entry name" value="HLYD_FAMILY"/>
    <property type="match status" value="1"/>
</dbReference>
<keyword evidence="8 9" id="KW-0472">Membrane</keyword>
<evidence type="ECO:0000259" key="11">
    <source>
        <dbReference type="Pfam" id="PF25994"/>
    </source>
</evidence>
<reference evidence="13 15" key="2">
    <citation type="submission" date="2018-06" db="EMBL/GenBank/DDBJ databases">
        <title>Genomic Encyclopedia of Type Strains, Phase III (KMG-III): the genomes of soil and plant-associated and newly described type strains.</title>
        <authorList>
            <person name="Whitman W."/>
        </authorList>
    </citation>
    <scope>NUCLEOTIDE SEQUENCE [LARGE SCALE GENOMIC DNA]</scope>
    <source>
        <strain evidence="13 15">CGMCC 1.15366</strain>
    </source>
</reference>
<evidence type="ECO:0000313" key="13">
    <source>
        <dbReference type="EMBL" id="RAJ92953.1"/>
    </source>
</evidence>
<sequence>MAKQDTKQPNSKQPKATAEERAFNAINSVAKRGGHGSSLLTKVFGRWLKMPTSSDWVVDSEWAKVQQEPVRSRALLYGMLLAFIALIVWATFAEIDETVRGEGRVVPSSQLQRLQSLDGGVVQEILVREGQVVEAGETLLRIDPTRFVSDFRSQRAEYFALSGEVARLRALIAGTELSFPAELEESAAQVVSDETSLYESSLDELDQRRQVFEAQLSQRQNELAELRAASRQYRDSLALTRRELEVTQPLRRSGAVSEVELLRLEREVTILQGDFERTEASIARTQAAINEAEARLREVSVAMRNEWREQLNRSAARLSGLAAGESGLADRVRQSEIRTASRGIVQTLHVNTVGGVVTPGRDVVDIIPLNDQLIIEARIRPQDIAFLRPGQNAMIKFTAYDFMIYGGFAAEVRHISADTITDERDNTFYIVRLATVADEFPEEINIIPGMTTDVDIITGKRTVMQYLLKPILRATSMALSER</sequence>
<feature type="transmembrane region" description="Helical" evidence="9">
    <location>
        <begin position="74"/>
        <end position="92"/>
    </location>
</feature>
<dbReference type="PANTHER" id="PTHR30386:SF26">
    <property type="entry name" value="TRANSPORT PROTEIN COMB"/>
    <property type="match status" value="1"/>
</dbReference>
<accession>A0A327WLQ4</accession>
<evidence type="ECO:0000256" key="1">
    <source>
        <dbReference type="ARBA" id="ARBA00004377"/>
    </source>
</evidence>
<evidence type="ECO:0000256" key="9">
    <source>
        <dbReference type="RuleBase" id="RU365093"/>
    </source>
</evidence>
<evidence type="ECO:0000256" key="10">
    <source>
        <dbReference type="SAM" id="Coils"/>
    </source>
</evidence>
<dbReference type="EMBL" id="QLMD01000022">
    <property type="protein sequence ID" value="RAJ92953.1"/>
    <property type="molecule type" value="Genomic_DNA"/>
</dbReference>
<dbReference type="Proteomes" id="UP000249203">
    <property type="component" value="Unassembled WGS sequence"/>
</dbReference>
<dbReference type="InterPro" id="IPR058781">
    <property type="entry name" value="HH_AprE-like"/>
</dbReference>
<dbReference type="GO" id="GO:0009306">
    <property type="term" value="P:protein secretion"/>
    <property type="evidence" value="ECO:0007669"/>
    <property type="project" value="InterPro"/>
</dbReference>
<dbReference type="Gene3D" id="2.40.50.100">
    <property type="match status" value="1"/>
</dbReference>
<dbReference type="GO" id="GO:1990195">
    <property type="term" value="C:macrolide transmembrane transporter complex"/>
    <property type="evidence" value="ECO:0007669"/>
    <property type="project" value="InterPro"/>
</dbReference>
<dbReference type="EMBL" id="PIPK01000014">
    <property type="protein sequence ID" value="RUO20102.1"/>
    <property type="molecule type" value="Genomic_DNA"/>
</dbReference>
<evidence type="ECO:0000313" key="14">
    <source>
        <dbReference type="EMBL" id="RUO20102.1"/>
    </source>
</evidence>
<name>A0A327WLQ4_9GAMM</name>
<evidence type="ECO:0000313" key="16">
    <source>
        <dbReference type="Proteomes" id="UP000287865"/>
    </source>
</evidence>
<dbReference type="OrthoDB" id="9775513at2"/>
<evidence type="ECO:0000259" key="12">
    <source>
        <dbReference type="Pfam" id="PF26002"/>
    </source>
</evidence>
<feature type="domain" description="AprE-like long alpha-helical hairpin" evidence="11">
    <location>
        <begin position="150"/>
        <end position="322"/>
    </location>
</feature>
<evidence type="ECO:0000256" key="3">
    <source>
        <dbReference type="ARBA" id="ARBA00022448"/>
    </source>
</evidence>
<feature type="coiled-coil region" evidence="10">
    <location>
        <begin position="275"/>
        <end position="302"/>
    </location>
</feature>
<dbReference type="GO" id="GO:0019898">
    <property type="term" value="C:extrinsic component of membrane"/>
    <property type="evidence" value="ECO:0007669"/>
    <property type="project" value="InterPro"/>
</dbReference>
<keyword evidence="6 9" id="KW-0812">Transmembrane</keyword>
<proteinExistence type="inferred from homology"/>
<evidence type="ECO:0000313" key="15">
    <source>
        <dbReference type="Proteomes" id="UP000249203"/>
    </source>
</evidence>
<keyword evidence="4 9" id="KW-1003">Cell membrane</keyword>
<comment type="caution">
    <text evidence="13">The sequence shown here is derived from an EMBL/GenBank/DDBJ whole genome shotgun (WGS) entry which is preliminary data.</text>
</comment>
<dbReference type="RefSeq" id="WP_111570549.1">
    <property type="nucleotide sequence ID" value="NZ_PIPK01000014.1"/>
</dbReference>